<dbReference type="Pfam" id="PF13176">
    <property type="entry name" value="TPR_7"/>
    <property type="match status" value="1"/>
</dbReference>
<keyword evidence="2" id="KW-1133">Transmembrane helix</keyword>
<feature type="domain" description="LapB rubredoxin metal binding" evidence="3">
    <location>
        <begin position="350"/>
        <end position="377"/>
    </location>
</feature>
<dbReference type="HAMAP" id="MF_00994">
    <property type="entry name" value="LPS_assembly_LapB"/>
    <property type="match status" value="1"/>
</dbReference>
<dbReference type="Gene3D" id="1.25.40.10">
    <property type="entry name" value="Tetratricopeptide repeat domain"/>
    <property type="match status" value="1"/>
</dbReference>
<accession>A0A3B0X743</accession>
<keyword evidence="2" id="KW-0472">Membrane</keyword>
<dbReference type="InterPro" id="IPR041166">
    <property type="entry name" value="Rubredoxin_2"/>
</dbReference>
<gene>
    <name evidence="4" type="ORF">MNBD_GAMMA05-441</name>
</gene>
<keyword evidence="2" id="KW-0812">Transmembrane</keyword>
<keyword evidence="1" id="KW-0479">Metal-binding</keyword>
<protein>
    <submittedName>
        <fullName evidence="4">Heat shock (Predicted periplasmic) protein YciM</fullName>
    </submittedName>
</protein>
<dbReference type="AlphaFoldDB" id="A0A3B0X743"/>
<sequence length="384" mass="44034">MPVWSLAIIPIAVGFLWLLFRTRQSHKKQQSTLSSEYFKGLNYLLNDEQGKALDVFVKLVESNWDTIDTHFTLGKIYRKNGEMDKAIKIHQGLIARPSLPERYRGKILLELGYDYLGAGWFDRAEGLFKEVLIQDEKSKEARHNLILIYQQEKDWFKAIDIAVDLFSENPTVTGPMIAHYYCELADISRIKGDISQLEINANKALRYDSSCVRATILLADQVKASGEDKKAIKIYQDIEKQDAESMMLVIDSLLECYENLSQQDKLYDYLLSLQNRHENLFLQNVIASVLEKAQGKQAAIEYLSEKIQHQPSLEGLQKLVSYKENDTDADEVFSDLTAAISIMQKDSVEYKCQKCGFSTNTHYWLCPSCNHWGTVKPSIVELNH</sequence>
<feature type="transmembrane region" description="Helical" evidence="2">
    <location>
        <begin position="6"/>
        <end position="22"/>
    </location>
</feature>
<dbReference type="InterPro" id="IPR011990">
    <property type="entry name" value="TPR-like_helical_dom_sf"/>
</dbReference>
<dbReference type="InterPro" id="IPR019734">
    <property type="entry name" value="TPR_rpt"/>
</dbReference>
<dbReference type="SUPFAM" id="SSF48452">
    <property type="entry name" value="TPR-like"/>
    <property type="match status" value="1"/>
</dbReference>
<evidence type="ECO:0000313" key="4">
    <source>
        <dbReference type="EMBL" id="VAW52576.1"/>
    </source>
</evidence>
<dbReference type="GO" id="GO:0046872">
    <property type="term" value="F:metal ion binding"/>
    <property type="evidence" value="ECO:0007669"/>
    <property type="project" value="UniProtKB-KW"/>
</dbReference>
<dbReference type="InterPro" id="IPR030865">
    <property type="entry name" value="LapB"/>
</dbReference>
<dbReference type="NCBIfam" id="NF008757">
    <property type="entry name" value="PRK11788.1-5"/>
    <property type="match status" value="1"/>
</dbReference>
<evidence type="ECO:0000256" key="2">
    <source>
        <dbReference type="SAM" id="Phobius"/>
    </source>
</evidence>
<keyword evidence="4" id="KW-0346">Stress response</keyword>
<dbReference type="GO" id="GO:0008653">
    <property type="term" value="P:lipopolysaccharide metabolic process"/>
    <property type="evidence" value="ECO:0007669"/>
    <property type="project" value="InterPro"/>
</dbReference>
<reference evidence="4" key="1">
    <citation type="submission" date="2018-06" db="EMBL/GenBank/DDBJ databases">
        <authorList>
            <person name="Zhirakovskaya E."/>
        </authorList>
    </citation>
    <scope>NUCLEOTIDE SEQUENCE</scope>
</reference>
<dbReference type="EMBL" id="UOFE01000030">
    <property type="protein sequence ID" value="VAW52576.1"/>
    <property type="molecule type" value="Genomic_DNA"/>
</dbReference>
<evidence type="ECO:0000256" key="1">
    <source>
        <dbReference type="ARBA" id="ARBA00022723"/>
    </source>
</evidence>
<evidence type="ECO:0000259" key="3">
    <source>
        <dbReference type="Pfam" id="PF18073"/>
    </source>
</evidence>
<proteinExistence type="inferred from homology"/>
<name>A0A3B0X743_9ZZZZ</name>
<organism evidence="4">
    <name type="scientific">hydrothermal vent metagenome</name>
    <dbReference type="NCBI Taxonomy" id="652676"/>
    <lineage>
        <taxon>unclassified sequences</taxon>
        <taxon>metagenomes</taxon>
        <taxon>ecological metagenomes</taxon>
    </lineage>
</organism>
<dbReference type="Pfam" id="PF18073">
    <property type="entry name" value="Zn_ribbon_LapB"/>
    <property type="match status" value="1"/>
</dbReference>